<reference evidence="3" key="1">
    <citation type="submission" date="2024-02" db="UniProtKB">
        <authorList>
            <consortium name="WormBaseParasite"/>
        </authorList>
    </citation>
    <scope>IDENTIFICATION</scope>
</reference>
<accession>A0AAF3F338</accession>
<dbReference type="Proteomes" id="UP000887575">
    <property type="component" value="Unassembled WGS sequence"/>
</dbReference>
<proteinExistence type="predicted"/>
<protein>
    <submittedName>
        <fullName evidence="3">Uncharacterized protein</fullName>
    </submittedName>
</protein>
<keyword evidence="2" id="KW-1185">Reference proteome</keyword>
<feature type="transmembrane region" description="Helical" evidence="1">
    <location>
        <begin position="108"/>
        <end position="133"/>
    </location>
</feature>
<keyword evidence="1" id="KW-0472">Membrane</keyword>
<feature type="transmembrane region" description="Helical" evidence="1">
    <location>
        <begin position="65"/>
        <end position="88"/>
    </location>
</feature>
<feature type="transmembrane region" description="Helical" evidence="1">
    <location>
        <begin position="140"/>
        <end position="160"/>
    </location>
</feature>
<name>A0AAF3F338_9BILA</name>
<evidence type="ECO:0000313" key="2">
    <source>
        <dbReference type="Proteomes" id="UP000887575"/>
    </source>
</evidence>
<sequence length="203" mass="22085">MAVNHAYDCPADDEYPGMKGQPMQQIGWAAPPPPVYMNAGANYGGHNCPLTNEGWSTRRQGAKTLMTCLTVPLIILPIANLALLIWLLSDVNKNEGTNKYKDNAKTLVYAAIGIAVVILAAMILAVAMCLMGIYKKKPTFMQIFSCLVIAFAILYVLSGISSAASGSWAGVGVAVFMVGWMVLLFFYSRTAHLRRMHICPTCY</sequence>
<evidence type="ECO:0000313" key="3">
    <source>
        <dbReference type="WBParaSite" id="MBELARI_LOCUS20977"/>
    </source>
</evidence>
<keyword evidence="1" id="KW-1133">Transmembrane helix</keyword>
<feature type="transmembrane region" description="Helical" evidence="1">
    <location>
        <begin position="166"/>
        <end position="187"/>
    </location>
</feature>
<dbReference type="WBParaSite" id="MBELARI_LOCUS20977">
    <property type="protein sequence ID" value="MBELARI_LOCUS20977"/>
    <property type="gene ID" value="MBELARI_LOCUS20977"/>
</dbReference>
<dbReference type="AlphaFoldDB" id="A0AAF3F338"/>
<keyword evidence="1" id="KW-0812">Transmembrane</keyword>
<organism evidence="2 3">
    <name type="scientific">Mesorhabditis belari</name>
    <dbReference type="NCBI Taxonomy" id="2138241"/>
    <lineage>
        <taxon>Eukaryota</taxon>
        <taxon>Metazoa</taxon>
        <taxon>Ecdysozoa</taxon>
        <taxon>Nematoda</taxon>
        <taxon>Chromadorea</taxon>
        <taxon>Rhabditida</taxon>
        <taxon>Rhabditina</taxon>
        <taxon>Rhabditomorpha</taxon>
        <taxon>Rhabditoidea</taxon>
        <taxon>Rhabditidae</taxon>
        <taxon>Mesorhabditinae</taxon>
        <taxon>Mesorhabditis</taxon>
    </lineage>
</organism>
<evidence type="ECO:0000256" key="1">
    <source>
        <dbReference type="SAM" id="Phobius"/>
    </source>
</evidence>